<evidence type="ECO:0000256" key="2">
    <source>
        <dbReference type="SAM" id="MobiDB-lite"/>
    </source>
</evidence>
<accession>R7UKV7</accession>
<reference evidence="5" key="3">
    <citation type="submission" date="2015-06" db="UniProtKB">
        <authorList>
            <consortium name="EnsemblMetazoa"/>
        </authorList>
    </citation>
    <scope>IDENTIFICATION</scope>
</reference>
<name>R7UKV7_CAPTE</name>
<feature type="compositionally biased region" description="Polar residues" evidence="2">
    <location>
        <begin position="10"/>
        <end position="27"/>
    </location>
</feature>
<reference evidence="6" key="1">
    <citation type="submission" date="2012-12" db="EMBL/GenBank/DDBJ databases">
        <authorList>
            <person name="Hellsten U."/>
            <person name="Grimwood J."/>
            <person name="Chapman J.A."/>
            <person name="Shapiro H."/>
            <person name="Aerts A."/>
            <person name="Otillar R.P."/>
            <person name="Terry A.Y."/>
            <person name="Boore J.L."/>
            <person name="Simakov O."/>
            <person name="Marletaz F."/>
            <person name="Cho S.-J."/>
            <person name="Edsinger-Gonzales E."/>
            <person name="Havlak P."/>
            <person name="Kuo D.-H."/>
            <person name="Larsson T."/>
            <person name="Lv J."/>
            <person name="Arendt D."/>
            <person name="Savage R."/>
            <person name="Osoegawa K."/>
            <person name="de Jong P."/>
            <person name="Lindberg D.R."/>
            <person name="Seaver E.C."/>
            <person name="Weisblat D.A."/>
            <person name="Putnam N.H."/>
            <person name="Grigoriev I.V."/>
            <person name="Rokhsar D.S."/>
        </authorList>
    </citation>
    <scope>NUCLEOTIDE SEQUENCE</scope>
    <source>
        <strain evidence="6">I ESC-2004</strain>
    </source>
</reference>
<dbReference type="HOGENOM" id="CLU_332956_0_0_1"/>
<reference evidence="4 6" key="2">
    <citation type="journal article" date="2013" name="Nature">
        <title>Insights into bilaterian evolution from three spiralian genomes.</title>
        <authorList>
            <person name="Simakov O."/>
            <person name="Marletaz F."/>
            <person name="Cho S.J."/>
            <person name="Edsinger-Gonzales E."/>
            <person name="Havlak P."/>
            <person name="Hellsten U."/>
            <person name="Kuo D.H."/>
            <person name="Larsson T."/>
            <person name="Lv J."/>
            <person name="Arendt D."/>
            <person name="Savage R."/>
            <person name="Osoegawa K."/>
            <person name="de Jong P."/>
            <person name="Grimwood J."/>
            <person name="Chapman J.A."/>
            <person name="Shapiro H."/>
            <person name="Aerts A."/>
            <person name="Otillar R.P."/>
            <person name="Terry A.Y."/>
            <person name="Boore J.L."/>
            <person name="Grigoriev I.V."/>
            <person name="Lindberg D.R."/>
            <person name="Seaver E.C."/>
            <person name="Weisblat D.A."/>
            <person name="Putnam N.H."/>
            <person name="Rokhsar D.S."/>
        </authorList>
    </citation>
    <scope>NUCLEOTIDE SEQUENCE</scope>
    <source>
        <strain evidence="4 6">I ESC-2004</strain>
    </source>
</reference>
<keyword evidence="3" id="KW-0812">Transmembrane</keyword>
<keyword evidence="3" id="KW-1133">Transmembrane helix</keyword>
<dbReference type="EMBL" id="AMQN01007137">
    <property type="status" value="NOT_ANNOTATED_CDS"/>
    <property type="molecule type" value="Genomic_DNA"/>
</dbReference>
<evidence type="ECO:0000256" key="3">
    <source>
        <dbReference type="SAM" id="Phobius"/>
    </source>
</evidence>
<keyword evidence="6" id="KW-1185">Reference proteome</keyword>
<keyword evidence="1" id="KW-0175">Coiled coil</keyword>
<evidence type="ECO:0000256" key="1">
    <source>
        <dbReference type="SAM" id="Coils"/>
    </source>
</evidence>
<dbReference type="OMA" id="CISEPME"/>
<feature type="coiled-coil region" evidence="1">
    <location>
        <begin position="360"/>
        <end position="456"/>
    </location>
</feature>
<dbReference type="STRING" id="283909.R7UKV7"/>
<gene>
    <name evidence="4" type="ORF">CAPTEDRAFT_216524</name>
</gene>
<evidence type="ECO:0000313" key="4">
    <source>
        <dbReference type="EMBL" id="ELU07159.1"/>
    </source>
</evidence>
<feature type="region of interest" description="Disordered" evidence="2">
    <location>
        <begin position="1"/>
        <end position="50"/>
    </location>
</feature>
<dbReference type="AlphaFoldDB" id="R7UKV7"/>
<evidence type="ECO:0000313" key="5">
    <source>
        <dbReference type="EnsemblMetazoa" id="CapteP216524"/>
    </source>
</evidence>
<sequence length="859" mass="98259">MEAQEKWTLLNANGDSTQSDGSSSENSDFVKIDANIDNQTDASTPSTENSDFIKVVSDDVEEEEEEEADLRYAAVEAGAPTRQRSPDQCSLSSIEILDHETDEFNPFPAVISSSSIEGVSEDEIPQLVKKKLSPSLVRRAPSFDETCSEAEDDVQRPTKAFPSFARLRCSEDSSVSDYSDFVRLDRDMEEGDTPSPSNSFCLDRFAYPHDRARAKMARLQMLAAKRRYSTREDDVDSIPSDVDDRCESDISGVASYDSDLSHRSIGDVPIEPGARSYKHRPNASLNTLLTMFSLMALFGAVGVGIGHYIGSVREMNLRQAQIAKMRSLQDDVVVCHQDQEKLRLRLRKPSAREMKLSTAVDIWQQKYEELVLEKADLVNKIKMMEVSLGDGLKETNRQMQEYQEEAALIGEELVQLRAETSLNESTVAENSLPLQLADARMEIRRLRLRLTTKQSERSEQLARLINENSRLKSVLLQHADTKEESTNEDRVSEESKVEQVISGTKRRIAEMLDRIQITVQKVKAASKNVFKEDDLKSVGKSLTDNVSRLGKTIKNAWKKVGTDEETNFHRIIENTKDGIARVYQQIKTTLNQDKKDVKKSLKENVSHLGKTLKKAWKNLSGYQSKDYGSIRETAHGKRDAERFYGDAFSHGASSGILHSVRDEDFERKPDHKQKQATDAYSEFWKQADFAPEEFLPDGFFEGNQREWKKHQKRFNKMHGRLRHLNAEILLDMEDDDLDDFYDDLDDLQDDLEDEVDVPEQLMTWLTCQMRWWKSRIHRKNASENPLMGCGRNLMKWQLHVSCDSTDCAPHEAYLNQTVADEEDRSAWVFQRAEERDVLRDLAWPLRRDDGRRDLRSDHD</sequence>
<keyword evidence="3" id="KW-0472">Membrane</keyword>
<dbReference type="OrthoDB" id="6288943at2759"/>
<dbReference type="EMBL" id="KB300095">
    <property type="protein sequence ID" value="ELU07159.1"/>
    <property type="molecule type" value="Genomic_DNA"/>
</dbReference>
<protein>
    <submittedName>
        <fullName evidence="4 5">Uncharacterized protein</fullName>
    </submittedName>
</protein>
<dbReference type="Proteomes" id="UP000014760">
    <property type="component" value="Unassembled WGS sequence"/>
</dbReference>
<feature type="transmembrane region" description="Helical" evidence="3">
    <location>
        <begin position="285"/>
        <end position="309"/>
    </location>
</feature>
<proteinExistence type="predicted"/>
<organism evidence="4">
    <name type="scientific">Capitella teleta</name>
    <name type="common">Polychaete worm</name>
    <dbReference type="NCBI Taxonomy" id="283909"/>
    <lineage>
        <taxon>Eukaryota</taxon>
        <taxon>Metazoa</taxon>
        <taxon>Spiralia</taxon>
        <taxon>Lophotrochozoa</taxon>
        <taxon>Annelida</taxon>
        <taxon>Polychaeta</taxon>
        <taxon>Sedentaria</taxon>
        <taxon>Scolecida</taxon>
        <taxon>Capitellidae</taxon>
        <taxon>Capitella</taxon>
    </lineage>
</organism>
<dbReference type="EnsemblMetazoa" id="CapteT216524">
    <property type="protein sequence ID" value="CapteP216524"/>
    <property type="gene ID" value="CapteG216524"/>
</dbReference>
<evidence type="ECO:0000313" key="6">
    <source>
        <dbReference type="Proteomes" id="UP000014760"/>
    </source>
</evidence>
<feature type="compositionally biased region" description="Polar residues" evidence="2">
    <location>
        <begin position="36"/>
        <end position="50"/>
    </location>
</feature>